<reference evidence="2 3" key="1">
    <citation type="submission" date="2022-01" db="EMBL/GenBank/DDBJ databases">
        <title>Desulfofustis limnae sp. nov., a novel mesophilic sulfate-reducing bacterium isolated from marsh soil.</title>
        <authorList>
            <person name="Watanabe M."/>
            <person name="Takahashi A."/>
            <person name="Kojima H."/>
            <person name="Fukui M."/>
        </authorList>
    </citation>
    <scope>NUCLEOTIDE SEQUENCE [LARGE SCALE GENOMIC DNA]</scope>
    <source>
        <strain evidence="2 3">PPLL</strain>
    </source>
</reference>
<dbReference type="RefSeq" id="WP_284151075.1">
    <property type="nucleotide sequence ID" value="NZ_AP025516.1"/>
</dbReference>
<dbReference type="InterPro" id="IPR029060">
    <property type="entry name" value="PIN-like_dom_sf"/>
</dbReference>
<protein>
    <submittedName>
        <fullName evidence="2">Twitching motility protein PilT</fullName>
    </submittedName>
</protein>
<dbReference type="InterPro" id="IPR002716">
    <property type="entry name" value="PIN_dom"/>
</dbReference>
<gene>
    <name evidence="2" type="ORF">DPPLL_20200</name>
</gene>
<keyword evidence="3" id="KW-1185">Reference proteome</keyword>
<evidence type="ECO:0000259" key="1">
    <source>
        <dbReference type="Pfam" id="PF01850"/>
    </source>
</evidence>
<dbReference type="EMBL" id="AP025516">
    <property type="protein sequence ID" value="BDD87655.1"/>
    <property type="molecule type" value="Genomic_DNA"/>
</dbReference>
<name>A0ABN6M608_9BACT</name>
<dbReference type="Pfam" id="PF01850">
    <property type="entry name" value="PIN"/>
    <property type="match status" value="1"/>
</dbReference>
<dbReference type="SUPFAM" id="SSF88723">
    <property type="entry name" value="PIN domain-like"/>
    <property type="match status" value="1"/>
</dbReference>
<feature type="domain" description="PIN" evidence="1">
    <location>
        <begin position="2"/>
        <end position="115"/>
    </location>
</feature>
<evidence type="ECO:0000313" key="2">
    <source>
        <dbReference type="EMBL" id="BDD87655.1"/>
    </source>
</evidence>
<sequence>MILVDSSVWIDYFRSGEHTGLLDQYLEEDVIVINDLILAELIPFLQVRKQKQIISLLTSIHNQKLTIAWDQLIAFQYSCLMAGINGIGIPHLIIAQHAIQNNFILYSLDRHFSLIQRVIPALELTQRAIRSDAT</sequence>
<dbReference type="Proteomes" id="UP000830055">
    <property type="component" value="Chromosome"/>
</dbReference>
<proteinExistence type="predicted"/>
<organism evidence="2 3">
    <name type="scientific">Desulfofustis limnaeus</name>
    <dbReference type="NCBI Taxonomy" id="2740163"/>
    <lineage>
        <taxon>Bacteria</taxon>
        <taxon>Pseudomonadati</taxon>
        <taxon>Thermodesulfobacteriota</taxon>
        <taxon>Desulfobulbia</taxon>
        <taxon>Desulfobulbales</taxon>
        <taxon>Desulfocapsaceae</taxon>
        <taxon>Desulfofustis</taxon>
    </lineage>
</organism>
<evidence type="ECO:0000313" key="3">
    <source>
        <dbReference type="Proteomes" id="UP000830055"/>
    </source>
</evidence>
<dbReference type="Gene3D" id="3.40.50.1010">
    <property type="entry name" value="5'-nuclease"/>
    <property type="match status" value="1"/>
</dbReference>
<accession>A0ABN6M608</accession>